<organism evidence="1 2">
    <name type="scientific">Macrococcus lamae</name>
    <dbReference type="NCBI Taxonomy" id="198484"/>
    <lineage>
        <taxon>Bacteria</taxon>
        <taxon>Bacillati</taxon>
        <taxon>Bacillota</taxon>
        <taxon>Bacilli</taxon>
        <taxon>Bacillales</taxon>
        <taxon>Staphylococcaceae</taxon>
        <taxon>Macrococcus</taxon>
    </lineage>
</organism>
<gene>
    <name evidence="1" type="ORF">ERX29_03240</name>
</gene>
<sequence>MANIERIKQEIHREFNDPAKSLSHMEFNKRGQEVVMTYVYFPDSHDNKEPHLVAHDKDPEWLNLEEMNVLKKFLSDNSFSYNERTDVFI</sequence>
<evidence type="ECO:0000313" key="2">
    <source>
        <dbReference type="Proteomes" id="UP000294802"/>
    </source>
</evidence>
<dbReference type="AlphaFoldDB" id="A0A4R6BVN9"/>
<proteinExistence type="predicted"/>
<dbReference type="OrthoDB" id="2407951at2"/>
<comment type="caution">
    <text evidence="1">The sequence shown here is derived from an EMBL/GenBank/DDBJ whole genome shotgun (WGS) entry which is preliminary data.</text>
</comment>
<evidence type="ECO:0000313" key="1">
    <source>
        <dbReference type="EMBL" id="TDM12353.1"/>
    </source>
</evidence>
<accession>A0A4R6BVN9</accession>
<dbReference type="RefSeq" id="WP_133443257.1">
    <property type="nucleotide sequence ID" value="NZ_SCWB01000004.1"/>
</dbReference>
<protein>
    <submittedName>
        <fullName evidence="1">Uncharacterized protein</fullName>
    </submittedName>
</protein>
<keyword evidence="2" id="KW-1185">Reference proteome</keyword>
<name>A0A4R6BVN9_9STAP</name>
<dbReference type="EMBL" id="SCWB01000004">
    <property type="protein sequence ID" value="TDM12353.1"/>
    <property type="molecule type" value="Genomic_DNA"/>
</dbReference>
<reference evidence="1 2" key="1">
    <citation type="submission" date="2019-01" db="EMBL/GenBank/DDBJ databases">
        <title>Draft genome sequences of the type strains of six Macrococcus species.</title>
        <authorList>
            <person name="Mazhar S."/>
            <person name="Altermann E."/>
            <person name="Hill C."/>
            <person name="Mcauliffe O."/>
        </authorList>
    </citation>
    <scope>NUCLEOTIDE SEQUENCE [LARGE SCALE GENOMIC DNA]</scope>
    <source>
        <strain evidence="1 2">CCM4815</strain>
    </source>
</reference>
<dbReference type="Proteomes" id="UP000294802">
    <property type="component" value="Unassembled WGS sequence"/>
</dbReference>